<dbReference type="PROSITE" id="PS51117">
    <property type="entry name" value="LAMININ_NTER"/>
    <property type="match status" value="1"/>
</dbReference>
<keyword evidence="2" id="KW-0964">Secreted</keyword>
<feature type="chain" id="PRO_5043910806" description="Laminin N-terminal domain-containing protein" evidence="6">
    <location>
        <begin position="16"/>
        <end position="314"/>
    </location>
</feature>
<evidence type="ECO:0000313" key="9">
    <source>
        <dbReference type="Proteomes" id="UP000827092"/>
    </source>
</evidence>
<name>A0AAV6U570_9ARAC</name>
<evidence type="ECO:0000256" key="1">
    <source>
        <dbReference type="ARBA" id="ARBA00004302"/>
    </source>
</evidence>
<protein>
    <recommendedName>
        <fullName evidence="7">Laminin N-terminal domain-containing protein</fullName>
    </recommendedName>
</protein>
<gene>
    <name evidence="8" type="ORF">JTE90_011975</name>
</gene>
<evidence type="ECO:0000256" key="4">
    <source>
        <dbReference type="ARBA" id="ARBA00023157"/>
    </source>
</evidence>
<dbReference type="GO" id="GO:0009888">
    <property type="term" value="P:tissue development"/>
    <property type="evidence" value="ECO:0007669"/>
    <property type="project" value="TreeGrafter"/>
</dbReference>
<evidence type="ECO:0000259" key="7">
    <source>
        <dbReference type="PROSITE" id="PS51117"/>
    </source>
</evidence>
<proteinExistence type="predicted"/>
<keyword evidence="2" id="KW-0272">Extracellular matrix</keyword>
<comment type="subcellular location">
    <subcellularLocation>
        <location evidence="1">Secreted</location>
        <location evidence="1">Extracellular space</location>
        <location evidence="1">Extracellular matrix</location>
        <location evidence="1">Basement membrane</location>
    </subcellularLocation>
</comment>
<dbReference type="PANTHER" id="PTHR10574:SF375">
    <property type="entry name" value="LAMININ SUBUNIT BETA-1"/>
    <property type="match status" value="1"/>
</dbReference>
<dbReference type="Pfam" id="PF00055">
    <property type="entry name" value="Laminin_N"/>
    <property type="match status" value="1"/>
</dbReference>
<keyword evidence="3" id="KW-0130">Cell adhesion</keyword>
<dbReference type="PANTHER" id="PTHR10574">
    <property type="entry name" value="NETRIN/LAMININ-RELATED"/>
    <property type="match status" value="1"/>
</dbReference>
<evidence type="ECO:0000256" key="3">
    <source>
        <dbReference type="ARBA" id="ARBA00022889"/>
    </source>
</evidence>
<keyword evidence="9" id="KW-1185">Reference proteome</keyword>
<dbReference type="GO" id="GO:0070831">
    <property type="term" value="P:basement membrane assembly"/>
    <property type="evidence" value="ECO:0007669"/>
    <property type="project" value="TreeGrafter"/>
</dbReference>
<dbReference type="AlphaFoldDB" id="A0AAV6U570"/>
<sequence length="314" mass="35894">MKIYIILLLAGSALCQDNLYGRRGDRRRLDKDRGIFNQASSSVHACEESSCYPATGNLLIGREDDLWASSTCGLKDVERYCIVSHLKEKKKCFQCHTTPKTKDSVKLYHGIENIVSRIGKKTKGIRKWWQSQNGVENVQIRLDMQEEYHFTHLIITFKTFRPAAMLIERSHDFGRTWNVYQYFAYDCAESFPGVPLGPRQKITDVVCETHYSGVEPSTEGEVIFRVLPPNIPIHDPYSADVQNLLKITNLRINFTQLHTLGDNLLDNRGEIKEKYYYSIFDIVVRGSCSCYGHASRCVAAPGAFNRPDMVCTFM</sequence>
<reference evidence="8 9" key="1">
    <citation type="journal article" date="2022" name="Nat. Ecol. Evol.">
        <title>A masculinizing supergene underlies an exaggerated male reproductive morph in a spider.</title>
        <authorList>
            <person name="Hendrickx F."/>
            <person name="De Corte Z."/>
            <person name="Sonet G."/>
            <person name="Van Belleghem S.M."/>
            <person name="Kostlbacher S."/>
            <person name="Vangestel C."/>
        </authorList>
    </citation>
    <scope>NUCLEOTIDE SEQUENCE [LARGE SCALE GENOMIC DNA]</scope>
    <source>
        <strain evidence="8">W744_W776</strain>
    </source>
</reference>
<dbReference type="GO" id="GO:0007411">
    <property type="term" value="P:axon guidance"/>
    <property type="evidence" value="ECO:0007669"/>
    <property type="project" value="TreeGrafter"/>
</dbReference>
<evidence type="ECO:0000256" key="6">
    <source>
        <dbReference type="SAM" id="SignalP"/>
    </source>
</evidence>
<feature type="domain" description="Laminin N-terminal" evidence="7">
    <location>
        <begin position="47"/>
        <end position="287"/>
    </location>
</feature>
<evidence type="ECO:0000313" key="8">
    <source>
        <dbReference type="EMBL" id="KAG8179028.1"/>
    </source>
</evidence>
<keyword evidence="2" id="KW-0084">Basement membrane</keyword>
<dbReference type="GO" id="GO:0009887">
    <property type="term" value="P:animal organ morphogenesis"/>
    <property type="evidence" value="ECO:0007669"/>
    <property type="project" value="TreeGrafter"/>
</dbReference>
<dbReference type="FunFam" id="2.60.120.260:FF:000010">
    <property type="entry name" value="Laminin subunit beta 1"/>
    <property type="match status" value="1"/>
</dbReference>
<feature type="signal peptide" evidence="6">
    <location>
        <begin position="1"/>
        <end position="15"/>
    </location>
</feature>
<evidence type="ECO:0000256" key="2">
    <source>
        <dbReference type="ARBA" id="ARBA00022869"/>
    </source>
</evidence>
<dbReference type="GO" id="GO:0043256">
    <property type="term" value="C:laminin complex"/>
    <property type="evidence" value="ECO:0007669"/>
    <property type="project" value="TreeGrafter"/>
</dbReference>
<keyword evidence="5" id="KW-0424">Laminin EGF-like domain</keyword>
<comment type="caution">
    <text evidence="8">The sequence shown here is derived from an EMBL/GenBank/DDBJ whole genome shotgun (WGS) entry which is preliminary data.</text>
</comment>
<dbReference type="EMBL" id="JAFNEN010000653">
    <property type="protein sequence ID" value="KAG8179028.1"/>
    <property type="molecule type" value="Genomic_DNA"/>
</dbReference>
<dbReference type="GO" id="GO:0016477">
    <property type="term" value="P:cell migration"/>
    <property type="evidence" value="ECO:0007669"/>
    <property type="project" value="TreeGrafter"/>
</dbReference>
<keyword evidence="6" id="KW-0732">Signal</keyword>
<dbReference type="Proteomes" id="UP000827092">
    <property type="component" value="Unassembled WGS sequence"/>
</dbReference>
<dbReference type="GO" id="GO:0034446">
    <property type="term" value="P:substrate adhesion-dependent cell spreading"/>
    <property type="evidence" value="ECO:0007669"/>
    <property type="project" value="TreeGrafter"/>
</dbReference>
<evidence type="ECO:0000256" key="5">
    <source>
        <dbReference type="ARBA" id="ARBA00023292"/>
    </source>
</evidence>
<dbReference type="SMART" id="SM00136">
    <property type="entry name" value="LamNT"/>
    <property type="match status" value="1"/>
</dbReference>
<organism evidence="8 9">
    <name type="scientific">Oedothorax gibbosus</name>
    <dbReference type="NCBI Taxonomy" id="931172"/>
    <lineage>
        <taxon>Eukaryota</taxon>
        <taxon>Metazoa</taxon>
        <taxon>Ecdysozoa</taxon>
        <taxon>Arthropoda</taxon>
        <taxon>Chelicerata</taxon>
        <taxon>Arachnida</taxon>
        <taxon>Araneae</taxon>
        <taxon>Araneomorphae</taxon>
        <taxon>Entelegynae</taxon>
        <taxon>Araneoidea</taxon>
        <taxon>Linyphiidae</taxon>
        <taxon>Erigoninae</taxon>
        <taxon>Oedothorax</taxon>
    </lineage>
</organism>
<accession>A0AAV6U570</accession>
<dbReference type="InterPro" id="IPR050440">
    <property type="entry name" value="Laminin/Netrin_ECM"/>
</dbReference>
<keyword evidence="4" id="KW-1015">Disulfide bond</keyword>
<dbReference type="Gene3D" id="2.60.120.260">
    <property type="entry name" value="Galactose-binding domain-like"/>
    <property type="match status" value="1"/>
</dbReference>
<dbReference type="InterPro" id="IPR008211">
    <property type="entry name" value="Laminin_N"/>
</dbReference>